<dbReference type="EMBL" id="VNJK01000005">
    <property type="protein sequence ID" value="TVX86792.1"/>
    <property type="molecule type" value="Genomic_DNA"/>
</dbReference>
<evidence type="ECO:0000313" key="3">
    <source>
        <dbReference type="Proteomes" id="UP000318102"/>
    </source>
</evidence>
<proteinExistence type="predicted"/>
<feature type="compositionally biased region" description="Basic residues" evidence="1">
    <location>
        <begin position="273"/>
        <end position="289"/>
    </location>
</feature>
<feature type="region of interest" description="Disordered" evidence="1">
    <location>
        <begin position="243"/>
        <end position="324"/>
    </location>
</feature>
<dbReference type="AlphaFoldDB" id="A0A559IGL6"/>
<keyword evidence="3" id="KW-1185">Reference proteome</keyword>
<dbReference type="RefSeq" id="WP_144994381.1">
    <property type="nucleotide sequence ID" value="NZ_VNJK01000005.1"/>
</dbReference>
<name>A0A559IGL6_9BACL</name>
<dbReference type="Proteomes" id="UP000318102">
    <property type="component" value="Unassembled WGS sequence"/>
</dbReference>
<gene>
    <name evidence="2" type="ORF">FPZ44_23000</name>
</gene>
<feature type="compositionally biased region" description="Low complexity" evidence="1">
    <location>
        <begin position="298"/>
        <end position="318"/>
    </location>
</feature>
<organism evidence="2 3">
    <name type="scientific">Paenibacillus agilis</name>
    <dbReference type="NCBI Taxonomy" id="3020863"/>
    <lineage>
        <taxon>Bacteria</taxon>
        <taxon>Bacillati</taxon>
        <taxon>Bacillota</taxon>
        <taxon>Bacilli</taxon>
        <taxon>Bacillales</taxon>
        <taxon>Paenibacillaceae</taxon>
        <taxon>Paenibacillus</taxon>
    </lineage>
</organism>
<evidence type="ECO:0000256" key="1">
    <source>
        <dbReference type="SAM" id="MobiDB-lite"/>
    </source>
</evidence>
<feature type="compositionally biased region" description="Acidic residues" evidence="1">
    <location>
        <begin position="244"/>
        <end position="258"/>
    </location>
</feature>
<comment type="caution">
    <text evidence="2">The sequence shown here is derived from an EMBL/GenBank/DDBJ whole genome shotgun (WGS) entry which is preliminary data.</text>
</comment>
<protein>
    <submittedName>
        <fullName evidence="2">Uncharacterized protein</fullName>
    </submittedName>
</protein>
<accession>A0A559IGL6</accession>
<reference evidence="2 3" key="1">
    <citation type="submission" date="2019-07" db="EMBL/GenBank/DDBJ databases">
        <authorList>
            <person name="Kim J."/>
        </authorList>
    </citation>
    <scope>NUCLEOTIDE SEQUENCE [LARGE SCALE GENOMIC DNA]</scope>
    <source>
        <strain evidence="2 3">N4</strain>
    </source>
</reference>
<evidence type="ECO:0000313" key="2">
    <source>
        <dbReference type="EMBL" id="TVX86792.1"/>
    </source>
</evidence>
<dbReference type="OrthoDB" id="9794377at2"/>
<sequence length="324" mass="37688">MLTGKWTEAEKLLNNYLPDIFSSYVYIENSIREKKAGDAHYEAKHYVEAFEQYHKMHFKDSEIKKRTDELVKYPIEALMKKIRAELQDTDYCSANYMEETKLNELLEAYPKFKYVEQEVEELERNCSALSYAHDGDYDYALTKYEDEKNYAEEAVVLYILALKSKESGSISTAKNFLYRIPVDYTGQYSKEILGFKEKHVPKSEWEKQYNKHHKVALTSSQKKLFTNARKNWLAEIEQKAAESALEEDDEEDYDDDYDYNSYGNSKDKNKKSNDKKKKDKKSSKSKQTKYKQDKRSSNKSSSKSSSRSSSGGSSKSSGGSRGKR</sequence>